<organism evidence="2 3">
    <name type="scientific">Halopseudomonas litoralis</name>
    <dbReference type="NCBI Taxonomy" id="797277"/>
    <lineage>
        <taxon>Bacteria</taxon>
        <taxon>Pseudomonadati</taxon>
        <taxon>Pseudomonadota</taxon>
        <taxon>Gammaproteobacteria</taxon>
        <taxon>Pseudomonadales</taxon>
        <taxon>Pseudomonadaceae</taxon>
        <taxon>Halopseudomonas</taxon>
    </lineage>
</organism>
<dbReference type="InterPro" id="IPR000639">
    <property type="entry name" value="Epox_hydrolase-like"/>
</dbReference>
<feature type="domain" description="AB hydrolase-1" evidence="1">
    <location>
        <begin position="30"/>
        <end position="276"/>
    </location>
</feature>
<sequence length="294" mass="33118">MSLVENPQSRFYHSRGLRLHYLDWGNVDAPLLILIHGGLEHARVWDQLARQLCADWHVVVPDLRGHGDSDWSTGGAYAIPDFVPDIAALVAELGDRPTTLVAHSLGGNIAVHYTALFPERVNRLCVIEGLGFSPEARAKRDAKSRREQLREWVERVRELDRLGPSEYPSVEAAVERLMGHDPLLSRELAEYVCKRGLKPNDNGQWRWKYDHQIRGFGAAEVASVEASDLWQAIECPVLLMYGAESWASNPQDDGRIRHFAQAQVVSIADAGHNLHHHQPQVFMQYLQNFLTAAS</sequence>
<dbReference type="STRING" id="797277.SAMN05216198_3606"/>
<dbReference type="InterPro" id="IPR000073">
    <property type="entry name" value="AB_hydrolase_1"/>
</dbReference>
<keyword evidence="3" id="KW-1185">Reference proteome</keyword>
<reference evidence="3" key="1">
    <citation type="submission" date="2016-10" db="EMBL/GenBank/DDBJ databases">
        <authorList>
            <person name="Varghese N."/>
            <person name="Submissions S."/>
        </authorList>
    </citation>
    <scope>NUCLEOTIDE SEQUENCE [LARGE SCALE GENOMIC DNA]</scope>
    <source>
        <strain evidence="3">2SM5</strain>
    </source>
</reference>
<dbReference type="EMBL" id="LT629748">
    <property type="protein sequence ID" value="SDT08060.1"/>
    <property type="molecule type" value="Genomic_DNA"/>
</dbReference>
<gene>
    <name evidence="2" type="ORF">SAMN05216198_3606</name>
</gene>
<proteinExistence type="predicted"/>
<evidence type="ECO:0000313" key="3">
    <source>
        <dbReference type="Proteomes" id="UP000243426"/>
    </source>
</evidence>
<dbReference type="InterPro" id="IPR050266">
    <property type="entry name" value="AB_hydrolase_sf"/>
</dbReference>
<dbReference type="PANTHER" id="PTHR43798">
    <property type="entry name" value="MONOACYLGLYCEROL LIPASE"/>
    <property type="match status" value="1"/>
</dbReference>
<dbReference type="Proteomes" id="UP000243426">
    <property type="component" value="Chromosome I"/>
</dbReference>
<dbReference type="GO" id="GO:0016020">
    <property type="term" value="C:membrane"/>
    <property type="evidence" value="ECO:0007669"/>
    <property type="project" value="TreeGrafter"/>
</dbReference>
<protein>
    <submittedName>
        <fullName evidence="2">Pimeloyl-ACP methyl ester carboxylesterase</fullName>
    </submittedName>
</protein>
<dbReference type="GO" id="GO:0003824">
    <property type="term" value="F:catalytic activity"/>
    <property type="evidence" value="ECO:0007669"/>
    <property type="project" value="InterPro"/>
</dbReference>
<dbReference type="InterPro" id="IPR029058">
    <property type="entry name" value="AB_hydrolase_fold"/>
</dbReference>
<dbReference type="SUPFAM" id="SSF53474">
    <property type="entry name" value="alpha/beta-Hydrolases"/>
    <property type="match status" value="1"/>
</dbReference>
<dbReference type="OrthoDB" id="5380819at2"/>
<evidence type="ECO:0000313" key="2">
    <source>
        <dbReference type="EMBL" id="SDT08060.1"/>
    </source>
</evidence>
<accession>A0A1H1XFX2</accession>
<dbReference type="PANTHER" id="PTHR43798:SF33">
    <property type="entry name" value="HYDROLASE, PUTATIVE (AFU_ORTHOLOGUE AFUA_2G14860)-RELATED"/>
    <property type="match status" value="1"/>
</dbReference>
<dbReference type="AlphaFoldDB" id="A0A1H1XFX2"/>
<dbReference type="RefSeq" id="WP_090275597.1">
    <property type="nucleotide sequence ID" value="NZ_LT629748.1"/>
</dbReference>
<dbReference type="PRINTS" id="PR00412">
    <property type="entry name" value="EPOXHYDRLASE"/>
</dbReference>
<evidence type="ECO:0000259" key="1">
    <source>
        <dbReference type="Pfam" id="PF00561"/>
    </source>
</evidence>
<dbReference type="Pfam" id="PF00561">
    <property type="entry name" value="Abhydrolase_1"/>
    <property type="match status" value="1"/>
</dbReference>
<dbReference type="PRINTS" id="PR00111">
    <property type="entry name" value="ABHYDROLASE"/>
</dbReference>
<dbReference type="Gene3D" id="3.40.50.1820">
    <property type="entry name" value="alpha/beta hydrolase"/>
    <property type="match status" value="1"/>
</dbReference>
<name>A0A1H1XFX2_9GAMM</name>